<keyword evidence="8" id="KW-1185">Reference proteome</keyword>
<feature type="transmembrane region" description="Helical" evidence="5">
    <location>
        <begin position="239"/>
        <end position="258"/>
    </location>
</feature>
<keyword evidence="7" id="KW-0436">Ligase</keyword>
<feature type="transmembrane region" description="Helical" evidence="5">
    <location>
        <begin position="55"/>
        <end position="74"/>
    </location>
</feature>
<accession>A0A7Y0BQF2</accession>
<dbReference type="InterPro" id="IPR007016">
    <property type="entry name" value="O-antigen_ligase-rel_domated"/>
</dbReference>
<dbReference type="InterPro" id="IPR051533">
    <property type="entry name" value="WaaL-like"/>
</dbReference>
<feature type="transmembrane region" description="Helical" evidence="5">
    <location>
        <begin position="30"/>
        <end position="48"/>
    </location>
</feature>
<comment type="subcellular location">
    <subcellularLocation>
        <location evidence="1">Membrane</location>
        <topology evidence="1">Multi-pass membrane protein</topology>
    </subcellularLocation>
</comment>
<feature type="transmembrane region" description="Helical" evidence="5">
    <location>
        <begin position="265"/>
        <end position="284"/>
    </location>
</feature>
<feature type="transmembrane region" description="Helical" evidence="5">
    <location>
        <begin position="184"/>
        <end position="202"/>
    </location>
</feature>
<feature type="transmembrane region" description="Helical" evidence="5">
    <location>
        <begin position="139"/>
        <end position="164"/>
    </location>
</feature>
<feature type="domain" description="O-antigen ligase-related" evidence="6">
    <location>
        <begin position="224"/>
        <end position="367"/>
    </location>
</feature>
<keyword evidence="2 5" id="KW-0812">Transmembrane</keyword>
<organism evidence="7 8">
    <name type="scientific">Novosphingobium olei</name>
    <dbReference type="NCBI Taxonomy" id="2728851"/>
    <lineage>
        <taxon>Bacteria</taxon>
        <taxon>Pseudomonadati</taxon>
        <taxon>Pseudomonadota</taxon>
        <taxon>Alphaproteobacteria</taxon>
        <taxon>Sphingomonadales</taxon>
        <taxon>Sphingomonadaceae</taxon>
        <taxon>Novosphingobium</taxon>
    </lineage>
</organism>
<keyword evidence="3 5" id="KW-1133">Transmembrane helix</keyword>
<dbReference type="Pfam" id="PF04932">
    <property type="entry name" value="Wzy_C"/>
    <property type="match status" value="1"/>
</dbReference>
<proteinExistence type="predicted"/>
<dbReference type="PANTHER" id="PTHR37422">
    <property type="entry name" value="TEICHURONIC ACID BIOSYNTHESIS PROTEIN TUAE"/>
    <property type="match status" value="1"/>
</dbReference>
<gene>
    <name evidence="7" type="ORF">HHL27_12170</name>
</gene>
<dbReference type="AlphaFoldDB" id="A0A7Y0BQF2"/>
<feature type="transmembrane region" description="Helical" evidence="5">
    <location>
        <begin position="417"/>
        <end position="434"/>
    </location>
</feature>
<feature type="transmembrane region" description="Helical" evidence="5">
    <location>
        <begin position="363"/>
        <end position="381"/>
    </location>
</feature>
<evidence type="ECO:0000256" key="5">
    <source>
        <dbReference type="SAM" id="Phobius"/>
    </source>
</evidence>
<evidence type="ECO:0000259" key="6">
    <source>
        <dbReference type="Pfam" id="PF04932"/>
    </source>
</evidence>
<protein>
    <submittedName>
        <fullName evidence="7">O-antigen ligase family protein</fullName>
    </submittedName>
</protein>
<dbReference type="Proteomes" id="UP000583556">
    <property type="component" value="Unassembled WGS sequence"/>
</dbReference>
<reference evidence="7 8" key="1">
    <citation type="submission" date="2020-04" db="EMBL/GenBank/DDBJ databases">
        <title>Novosphingobium sp. TW-4 isolated from soil.</title>
        <authorList>
            <person name="Dahal R.H."/>
            <person name="Chaudhary D.K."/>
        </authorList>
    </citation>
    <scope>NUCLEOTIDE SEQUENCE [LARGE SCALE GENOMIC DNA]</scope>
    <source>
        <strain evidence="7 8">TW-4</strain>
    </source>
</reference>
<evidence type="ECO:0000256" key="3">
    <source>
        <dbReference type="ARBA" id="ARBA00022989"/>
    </source>
</evidence>
<feature type="transmembrane region" description="Helical" evidence="5">
    <location>
        <begin position="393"/>
        <end position="411"/>
    </location>
</feature>
<dbReference type="GO" id="GO:0016020">
    <property type="term" value="C:membrane"/>
    <property type="evidence" value="ECO:0007669"/>
    <property type="project" value="UniProtKB-SubCell"/>
</dbReference>
<dbReference type="RefSeq" id="WP_169493710.1">
    <property type="nucleotide sequence ID" value="NZ_JABBGM010000005.1"/>
</dbReference>
<dbReference type="PANTHER" id="PTHR37422:SF23">
    <property type="entry name" value="TEICHURONIC ACID BIOSYNTHESIS PROTEIN TUAE"/>
    <property type="match status" value="1"/>
</dbReference>
<dbReference type="EMBL" id="JABBGM010000005">
    <property type="protein sequence ID" value="NML94420.1"/>
    <property type="molecule type" value="Genomic_DNA"/>
</dbReference>
<dbReference type="GO" id="GO:0016874">
    <property type="term" value="F:ligase activity"/>
    <property type="evidence" value="ECO:0007669"/>
    <property type="project" value="UniProtKB-KW"/>
</dbReference>
<evidence type="ECO:0000313" key="8">
    <source>
        <dbReference type="Proteomes" id="UP000583556"/>
    </source>
</evidence>
<name>A0A7Y0BQF2_9SPHN</name>
<evidence type="ECO:0000313" key="7">
    <source>
        <dbReference type="EMBL" id="NML94420.1"/>
    </source>
</evidence>
<feature type="transmembrane region" description="Helical" evidence="5">
    <location>
        <begin position="113"/>
        <end position="132"/>
    </location>
</feature>
<comment type="caution">
    <text evidence="7">The sequence shown here is derived from an EMBL/GenBank/DDBJ whole genome shotgun (WGS) entry which is preliminary data.</text>
</comment>
<evidence type="ECO:0000256" key="4">
    <source>
        <dbReference type="ARBA" id="ARBA00023136"/>
    </source>
</evidence>
<feature type="transmembrane region" description="Helical" evidence="5">
    <location>
        <begin position="214"/>
        <end position="233"/>
    </location>
</feature>
<keyword evidence="4 5" id="KW-0472">Membrane</keyword>
<sequence>MDPVVLSAILLLIVSTLLGGGGTPSPLLELAVQLIGAGIAAFWGIQMLRRNAKISLPALVIAALFLLVPLVQLVPLPPSVWQALPGRAPEIEALKLVGAENSWRSISMAPDRTLASLLASIPPLLLLVMVASMRRRDRALMVAVVGAIGLLTLLVGLLQVRAGVLLFWDRSDVVLTGFQANRNTTADVLLVGLLAGVTALRLWNEGRSRPRSPVVILTASAVLSIMIATGVFMTGSRSGVVLLLIAVPAAAIIAFLQVQGSSRRPLLAGLGALIILAGAGLVVAQSANGSIVKVVSRFSTDDETRPELWRDTRYAINESFPFGTGIGTFVPIMFAAERLEVVDMRLPNRAHNEYLEYTMESGIAGPLAMLVISLYLIVIAWKEWRKHQPFSRAQISCAIAAMTIVALHSIVDYPFRSMSMASLIAIMVALLLPAPERKPE</sequence>
<evidence type="ECO:0000256" key="2">
    <source>
        <dbReference type="ARBA" id="ARBA00022692"/>
    </source>
</evidence>
<evidence type="ECO:0000256" key="1">
    <source>
        <dbReference type="ARBA" id="ARBA00004141"/>
    </source>
</evidence>